<gene>
    <name evidence="1" type="ORF">HDA32_003139</name>
</gene>
<dbReference type="InterPro" id="IPR011991">
    <property type="entry name" value="ArsR-like_HTH"/>
</dbReference>
<dbReference type="PROSITE" id="PS51257">
    <property type="entry name" value="PROKAR_LIPOPROTEIN"/>
    <property type="match status" value="1"/>
</dbReference>
<name>A0A852TVH0_9ACTN</name>
<evidence type="ECO:0000313" key="1">
    <source>
        <dbReference type="EMBL" id="NYE48019.1"/>
    </source>
</evidence>
<dbReference type="InterPro" id="IPR036390">
    <property type="entry name" value="WH_DNA-bd_sf"/>
</dbReference>
<dbReference type="SUPFAM" id="SSF46785">
    <property type="entry name" value="Winged helix' DNA-binding domain"/>
    <property type="match status" value="1"/>
</dbReference>
<dbReference type="Proteomes" id="UP000589036">
    <property type="component" value="Unassembled WGS sequence"/>
</dbReference>
<evidence type="ECO:0000313" key="2">
    <source>
        <dbReference type="Proteomes" id="UP000589036"/>
    </source>
</evidence>
<proteinExistence type="predicted"/>
<keyword evidence="2" id="KW-1185">Reference proteome</keyword>
<dbReference type="RefSeq" id="WP_179643880.1">
    <property type="nucleotide sequence ID" value="NZ_BAAAYY010000016.1"/>
</dbReference>
<sequence>MKSSQSCTRVDFASIATIRVGVTFNLYASVFALACDGICAVRGTAARSPAAVMVDSLPVASKRALLPIVARGHSLSPDCLTPGIPTRDSPLAEELDRLRSLSRDDVRSDLERTFADTGVPAHWLPVWRNPRRWVEEVTFAFDHIGTYLEGTWRRSTGQREREAQRIGTAVARGGIDVALAAAHPRGRLRGMSLQFPDSDPVQLSADGRWIVLTPMVGRPRSAPCNLDRPDVLWFGYPLDGPCEEAEHARSCAELDALLTPIRAHLLRCLDRELPMSAVPALLACSPPTATHHCAQLAKAGLIHRHRRGRSVSIARTQRGDLLLEAYSARP</sequence>
<dbReference type="Gene3D" id="1.10.10.10">
    <property type="entry name" value="Winged helix-like DNA-binding domain superfamily/Winged helix DNA-binding domain"/>
    <property type="match status" value="1"/>
</dbReference>
<comment type="caution">
    <text evidence="1">The sequence shown here is derived from an EMBL/GenBank/DDBJ whole genome shotgun (WGS) entry which is preliminary data.</text>
</comment>
<dbReference type="EMBL" id="JACCCC010000001">
    <property type="protein sequence ID" value="NYE48019.1"/>
    <property type="molecule type" value="Genomic_DNA"/>
</dbReference>
<evidence type="ECO:0008006" key="3">
    <source>
        <dbReference type="Google" id="ProtNLM"/>
    </source>
</evidence>
<dbReference type="AlphaFoldDB" id="A0A852TVH0"/>
<organism evidence="1 2">
    <name type="scientific">Spinactinospora alkalitolerans</name>
    <dbReference type="NCBI Taxonomy" id="687207"/>
    <lineage>
        <taxon>Bacteria</taxon>
        <taxon>Bacillati</taxon>
        <taxon>Actinomycetota</taxon>
        <taxon>Actinomycetes</taxon>
        <taxon>Streptosporangiales</taxon>
        <taxon>Nocardiopsidaceae</taxon>
        <taxon>Spinactinospora</taxon>
    </lineage>
</organism>
<reference evidence="1 2" key="1">
    <citation type="submission" date="2020-07" db="EMBL/GenBank/DDBJ databases">
        <title>Sequencing the genomes of 1000 actinobacteria strains.</title>
        <authorList>
            <person name="Klenk H.-P."/>
        </authorList>
    </citation>
    <scope>NUCLEOTIDE SEQUENCE [LARGE SCALE GENOMIC DNA]</scope>
    <source>
        <strain evidence="1 2">CXB654</strain>
    </source>
</reference>
<dbReference type="InterPro" id="IPR036388">
    <property type="entry name" value="WH-like_DNA-bd_sf"/>
</dbReference>
<accession>A0A852TVH0</accession>
<dbReference type="CDD" id="cd00090">
    <property type="entry name" value="HTH_ARSR"/>
    <property type="match status" value="1"/>
</dbReference>
<protein>
    <recommendedName>
        <fullName evidence="3">HTH arsR-type domain-containing protein</fullName>
    </recommendedName>
</protein>